<evidence type="ECO:0000256" key="2">
    <source>
        <dbReference type="ARBA" id="ARBA00023157"/>
    </source>
</evidence>
<evidence type="ECO:0000256" key="1">
    <source>
        <dbReference type="ARBA" id="ARBA00022729"/>
    </source>
</evidence>
<dbReference type="PANTHER" id="PTHR35889:SF3">
    <property type="entry name" value="F-BOX DOMAIN-CONTAINING PROTEIN"/>
    <property type="match status" value="1"/>
</dbReference>
<dbReference type="Pfam" id="PF07587">
    <property type="entry name" value="PSD1"/>
    <property type="match status" value="1"/>
</dbReference>
<proteinExistence type="predicted"/>
<keyword evidence="1" id="KW-0732">Signal</keyword>
<dbReference type="PANTHER" id="PTHR35889">
    <property type="entry name" value="CYCLOINULO-OLIGOSACCHARIDE FRUCTANOTRANSFERASE-RELATED"/>
    <property type="match status" value="1"/>
</dbReference>
<dbReference type="InterPro" id="IPR022655">
    <property type="entry name" value="DUF1553"/>
</dbReference>
<feature type="coiled-coil region" evidence="3">
    <location>
        <begin position="674"/>
        <end position="701"/>
    </location>
</feature>
<accession>A0A517VX28</accession>
<dbReference type="InterPro" id="IPR013320">
    <property type="entry name" value="ConA-like_dom_sf"/>
</dbReference>
<dbReference type="RefSeq" id="WP_144985898.1">
    <property type="nucleotide sequence ID" value="NZ_CP037920.1"/>
</dbReference>
<organism evidence="5 6">
    <name type="scientific">Gimesia aquarii</name>
    <dbReference type="NCBI Taxonomy" id="2527964"/>
    <lineage>
        <taxon>Bacteria</taxon>
        <taxon>Pseudomonadati</taxon>
        <taxon>Planctomycetota</taxon>
        <taxon>Planctomycetia</taxon>
        <taxon>Planctomycetales</taxon>
        <taxon>Planctomycetaceae</taxon>
        <taxon>Gimesia</taxon>
    </lineage>
</organism>
<evidence type="ECO:0000259" key="4">
    <source>
        <dbReference type="SMART" id="SM00560"/>
    </source>
</evidence>
<dbReference type="Gene3D" id="2.60.120.200">
    <property type="match status" value="1"/>
</dbReference>
<dbReference type="AlphaFoldDB" id="A0A517VX28"/>
<feature type="domain" description="LamG-like jellyroll fold" evidence="4">
    <location>
        <begin position="500"/>
        <end position="638"/>
    </location>
</feature>
<protein>
    <submittedName>
        <fullName evidence="5">Planctomycete cytochrome C</fullName>
    </submittedName>
</protein>
<gene>
    <name evidence="5" type="ORF">V144x_30400</name>
</gene>
<evidence type="ECO:0000313" key="6">
    <source>
        <dbReference type="Proteomes" id="UP000318704"/>
    </source>
</evidence>
<dbReference type="InterPro" id="IPR006558">
    <property type="entry name" value="LamG-like"/>
</dbReference>
<reference evidence="5 6" key="1">
    <citation type="submission" date="2019-03" db="EMBL/GenBank/DDBJ databases">
        <title>Deep-cultivation of Planctomycetes and their phenomic and genomic characterization uncovers novel biology.</title>
        <authorList>
            <person name="Wiegand S."/>
            <person name="Jogler M."/>
            <person name="Boedeker C."/>
            <person name="Pinto D."/>
            <person name="Vollmers J."/>
            <person name="Rivas-Marin E."/>
            <person name="Kohn T."/>
            <person name="Peeters S.H."/>
            <person name="Heuer A."/>
            <person name="Rast P."/>
            <person name="Oberbeckmann S."/>
            <person name="Bunk B."/>
            <person name="Jeske O."/>
            <person name="Meyerdierks A."/>
            <person name="Storesund J.E."/>
            <person name="Kallscheuer N."/>
            <person name="Luecker S."/>
            <person name="Lage O.M."/>
            <person name="Pohl T."/>
            <person name="Merkel B.J."/>
            <person name="Hornburger P."/>
            <person name="Mueller R.-W."/>
            <person name="Bruemmer F."/>
            <person name="Labrenz M."/>
            <person name="Spormann A.M."/>
            <person name="Op den Camp H."/>
            <person name="Overmann J."/>
            <person name="Amann R."/>
            <person name="Jetten M.S.M."/>
            <person name="Mascher T."/>
            <person name="Medema M.H."/>
            <person name="Devos D.P."/>
            <person name="Kaster A.-K."/>
            <person name="Ovreas L."/>
            <person name="Rohde M."/>
            <person name="Galperin M.Y."/>
            <person name="Jogler C."/>
        </authorList>
    </citation>
    <scope>NUCLEOTIDE SEQUENCE [LARGE SCALE GENOMIC DNA]</scope>
    <source>
        <strain evidence="5 6">V144</strain>
    </source>
</reference>
<evidence type="ECO:0000256" key="3">
    <source>
        <dbReference type="SAM" id="Coils"/>
    </source>
</evidence>
<dbReference type="Proteomes" id="UP000318704">
    <property type="component" value="Chromosome"/>
</dbReference>
<name>A0A517VX28_9PLAN</name>
<dbReference type="KEGG" id="gaw:V144x_30400"/>
<dbReference type="InterPro" id="IPR011429">
    <property type="entry name" value="Cyt_c_Planctomycete-type"/>
</dbReference>
<dbReference type="Pfam" id="PF07635">
    <property type="entry name" value="PSCyt1"/>
    <property type="match status" value="1"/>
</dbReference>
<keyword evidence="3" id="KW-0175">Coiled coil</keyword>
<evidence type="ECO:0000313" key="5">
    <source>
        <dbReference type="EMBL" id="QDT97561.1"/>
    </source>
</evidence>
<keyword evidence="2" id="KW-1015">Disulfide bond</keyword>
<dbReference type="InterPro" id="IPR011444">
    <property type="entry name" value="DUF1549"/>
</dbReference>
<dbReference type="EMBL" id="CP037920">
    <property type="protein sequence ID" value="QDT97561.1"/>
    <property type="molecule type" value="Genomic_DNA"/>
</dbReference>
<dbReference type="SMART" id="SM00560">
    <property type="entry name" value="LamGL"/>
    <property type="match status" value="1"/>
</dbReference>
<dbReference type="Pfam" id="PF07583">
    <property type="entry name" value="PSCyt2"/>
    <property type="match status" value="1"/>
</dbReference>
<feature type="coiled-coil region" evidence="3">
    <location>
        <begin position="399"/>
        <end position="430"/>
    </location>
</feature>
<sequence>MFDTVRKPRLLSLFCISSLIIAGFSFSAKLSWAEPNKKQQTKRIKFNRDIRPILSDKCLHCHGPDASTREAELRLDDQRDVLKPRDDYHIIDLKQPQQSELLKRILSSDSADKMPPEDSGKELSQQEMELIQRWIEQGAPYQKHWSFIAPSRPELPTVKNQGWARKPMDHFILARLEQEKLSPNPRASKTTLCRRLFLDLTGLPPTLKELDTFLNDDSPNATEKLVDRLLKSPHYGEHMARYWLDAARYADTSGYFTDEEWYMWHWRDWVINAFNQNMPFDQFTVEQLAGDLLPKPSLSQMIATGFNRNHMTTRETGVIDEEYRVEYVVDRLDATSTVWMGLTMGCARCHDHKFDPISQREFYQFFAFFNNSPERGNTGTAGNAVPLIQVPDPEIQKRIEQHKKQIAVLEKQHQQRKQELNQKQAKWEQTILTNLTPPSDDGLLHHFPLDEFKQNKNNSDTSVKSVGKPQSVAGVKGKAVKFDGGSLLEIDAPLTIERDTPFSVAAWIKPSSGGPICILSKNDDRNHLRGFDIMLRKGKLGVHFINKWNSNAIQVVTTNSISTGRWQHLLVTYDGSSKAKGVRIYLNGEAQQTKAPFDRLTGSIATSEPLRIGRRSTSAFYKGFVDDVRIYGRTLTAAEANQLATYQFLNSTVTVPAKKRTARQKEDLHAFFLKTAASDESRKAEQQLKSMRRKLTSLQKNMPTTMVMQENKKKRDTFILVRGVYNAHGEKVTANVPAALPEFKSSLPSNRLGLAKWLTSPKHPLTARVFVNRVWQQLFSTGLVKTVEDFGSQGEWPSHPELLDWLAVDFQENGWDVKRLVKQIVLSATYQQSSHVTDVLYEHDPENRLLARGPRFRLDAETVRDNALKISGLLSPKQGGPSVKPYQPAGLWEAVSYDGELKYKQDKGDALYRRSMYTYWKRQSPPPALMAFDAPTRETCTVRRPRTNTPLQALVLLNDPTYVEAARILAEKTLKQHDSQAARVQFAFRSATSRPPSQQEQQILTTILNQQRQVFKKNQPAALKLIGVGEAPVDKTVSPTELAAWTILTSTIFNMDETVTKN</sequence>
<dbReference type="SUPFAM" id="SSF49899">
    <property type="entry name" value="Concanavalin A-like lectins/glucanases"/>
    <property type="match status" value="1"/>
</dbReference>
<dbReference type="Pfam" id="PF13385">
    <property type="entry name" value="Laminin_G_3"/>
    <property type="match status" value="1"/>
</dbReference>